<dbReference type="AlphaFoldDB" id="A0A0P7FXB1"/>
<dbReference type="Proteomes" id="UP000050535">
    <property type="component" value="Unassembled WGS sequence"/>
</dbReference>
<dbReference type="Gene3D" id="4.10.830.10">
    <property type="entry name" value="30s Ribosomal Protein S14, Chain N"/>
    <property type="match status" value="1"/>
</dbReference>
<evidence type="ECO:0000313" key="2">
    <source>
        <dbReference type="EMBL" id="KPN31870.1"/>
    </source>
</evidence>
<dbReference type="PATRIC" id="fig|699431.3.peg.2689"/>
<dbReference type="EMBL" id="LGUC01000001">
    <property type="protein sequence ID" value="KPN31870.1"/>
    <property type="molecule type" value="Genomic_DNA"/>
</dbReference>
<dbReference type="GeneID" id="55715286"/>
<feature type="binding site" evidence="1">
    <location>
        <position position="28"/>
    </location>
    <ligand>
        <name>Zn(2+)</name>
        <dbReference type="ChEBI" id="CHEBI:29105"/>
    </ligand>
</feature>
<dbReference type="STRING" id="699431.SY89_02626"/>
<dbReference type="PROSITE" id="PS00527">
    <property type="entry name" value="RIBOSOMAL_S14"/>
    <property type="match status" value="1"/>
</dbReference>
<keyword evidence="1" id="KW-0694">RNA-binding</keyword>
<dbReference type="PANTHER" id="PTHR12010">
    <property type="entry name" value="40S RIBOSOMAL PROTEIN S29"/>
    <property type="match status" value="1"/>
</dbReference>
<dbReference type="InterPro" id="IPR039744">
    <property type="entry name" value="RIbosomal_uS14_euk_arc"/>
</dbReference>
<keyword evidence="1" id="KW-0862">Zinc</keyword>
<keyword evidence="1" id="KW-0687">Ribonucleoprotein</keyword>
<dbReference type="GO" id="GO:0002181">
    <property type="term" value="P:cytoplasmic translation"/>
    <property type="evidence" value="ECO:0007669"/>
    <property type="project" value="TreeGrafter"/>
</dbReference>
<comment type="function">
    <text evidence="1">Binds 16S rRNA, required for the assembly of 30S particles.</text>
</comment>
<feature type="binding site" evidence="1">
    <location>
        <position position="49"/>
    </location>
    <ligand>
        <name>Zn(2+)</name>
        <dbReference type="ChEBI" id="CHEBI:29105"/>
    </ligand>
</feature>
<dbReference type="InterPro" id="IPR023676">
    <property type="entry name" value="Ribosomal_uS14_arc"/>
</dbReference>
<keyword evidence="1" id="KW-0699">rRNA-binding</keyword>
<dbReference type="GO" id="GO:0003735">
    <property type="term" value="F:structural constituent of ribosome"/>
    <property type="evidence" value="ECO:0007669"/>
    <property type="project" value="InterPro"/>
</dbReference>
<dbReference type="InterPro" id="IPR018271">
    <property type="entry name" value="Ribosomal_uS14_CS"/>
</dbReference>
<comment type="similarity">
    <text evidence="1">Belongs to the universal ribosomal protein uS14 family. Zinc-binding uS14 subfamily.</text>
</comment>
<protein>
    <recommendedName>
        <fullName evidence="1">Small ribosomal subunit protein uS14</fullName>
    </recommendedName>
</protein>
<keyword evidence="1 2" id="KW-0689">Ribosomal protein</keyword>
<dbReference type="GO" id="GO:0022627">
    <property type="term" value="C:cytosolic small ribosomal subunit"/>
    <property type="evidence" value="ECO:0007669"/>
    <property type="project" value="TreeGrafter"/>
</dbReference>
<dbReference type="PANTHER" id="PTHR12010:SF2">
    <property type="entry name" value="40S RIBOSOMAL PROTEIN S29"/>
    <property type="match status" value="1"/>
</dbReference>
<accession>A0A0P7FXB1</accession>
<dbReference type="RefSeq" id="WP_049980745.1">
    <property type="nucleotide sequence ID" value="NZ_FOXI01000001.1"/>
</dbReference>
<evidence type="ECO:0000313" key="3">
    <source>
        <dbReference type="Proteomes" id="UP000050535"/>
    </source>
</evidence>
<keyword evidence="1" id="KW-0479">Metal-binding</keyword>
<organism evidence="2 3">
    <name type="scientific">Halolamina pelagica</name>
    <dbReference type="NCBI Taxonomy" id="699431"/>
    <lineage>
        <taxon>Archaea</taxon>
        <taxon>Methanobacteriati</taxon>
        <taxon>Methanobacteriota</taxon>
        <taxon>Stenosarchaea group</taxon>
        <taxon>Halobacteria</taxon>
        <taxon>Halobacteriales</taxon>
        <taxon>Haloferacaceae</taxon>
    </lineage>
</organism>
<evidence type="ECO:0000256" key="1">
    <source>
        <dbReference type="HAMAP-Rule" id="MF_01364"/>
    </source>
</evidence>
<feature type="binding site" evidence="1">
    <location>
        <position position="46"/>
    </location>
    <ligand>
        <name>Zn(2+)</name>
        <dbReference type="ChEBI" id="CHEBI:29105"/>
    </ligand>
</feature>
<dbReference type="GO" id="GO:0008270">
    <property type="term" value="F:zinc ion binding"/>
    <property type="evidence" value="ECO:0007669"/>
    <property type="project" value="UniProtKB-UniRule"/>
</dbReference>
<dbReference type="InterPro" id="IPR001209">
    <property type="entry name" value="Ribosomal_uS14"/>
</dbReference>
<dbReference type="GO" id="GO:0019843">
    <property type="term" value="F:rRNA binding"/>
    <property type="evidence" value="ECO:0007669"/>
    <property type="project" value="UniProtKB-UniRule"/>
</dbReference>
<dbReference type="NCBIfam" id="NF004424">
    <property type="entry name" value="PRK05766.1"/>
    <property type="match status" value="1"/>
</dbReference>
<dbReference type="FunFam" id="4.10.830.10:FF:000002">
    <property type="entry name" value="40S ribosomal protein S29"/>
    <property type="match status" value="1"/>
</dbReference>
<sequence>MSELDGEHTGNEETGEHATQGSTQERQCRRCERTEGLVSKYGVFVCRQCFREIARSMGFRKYR</sequence>
<gene>
    <name evidence="1" type="primary">rps14</name>
    <name evidence="2" type="ORF">SY89_02626</name>
</gene>
<dbReference type="HAMAP" id="MF_01364_A">
    <property type="entry name" value="Ribosomal_uS14_2_A"/>
    <property type="match status" value="1"/>
</dbReference>
<keyword evidence="3" id="KW-1185">Reference proteome</keyword>
<comment type="cofactor">
    <cofactor evidence="1">
        <name>Zn(2+)</name>
        <dbReference type="ChEBI" id="CHEBI:29105"/>
    </cofactor>
    <text evidence="1">Binds 1 zinc ion per subunit.</text>
</comment>
<dbReference type="Pfam" id="PF00253">
    <property type="entry name" value="Ribosomal_S14"/>
    <property type="match status" value="1"/>
</dbReference>
<proteinExistence type="inferred from homology"/>
<comment type="subunit">
    <text evidence="1">Part of the 30S ribosomal subunit.</text>
</comment>
<comment type="caution">
    <text evidence="2">The sequence shown here is derived from an EMBL/GenBank/DDBJ whole genome shotgun (WGS) entry which is preliminary data.</text>
</comment>
<name>A0A0P7FXB1_9EURY</name>
<feature type="binding site" evidence="1">
    <location>
        <position position="31"/>
    </location>
    <ligand>
        <name>Zn(2+)</name>
        <dbReference type="ChEBI" id="CHEBI:29105"/>
    </ligand>
</feature>
<reference evidence="3" key="1">
    <citation type="submission" date="2013-11" db="EMBL/GenBank/DDBJ databases">
        <authorList>
            <person name="Hoang H.T."/>
            <person name="Killian M.L."/>
            <person name="Madson D.M."/>
            <person name="Arruda P.H.E."/>
            <person name="Sun D."/>
            <person name="Schwartz K.J."/>
            <person name="Yoon K."/>
        </authorList>
    </citation>
    <scope>NUCLEOTIDE SEQUENCE [LARGE SCALE GENOMIC DNA]</scope>
    <source>
        <strain evidence="3">CDK2</strain>
    </source>
</reference>
<dbReference type="InterPro" id="IPR043140">
    <property type="entry name" value="Ribosomal_uS14_sf"/>
</dbReference>